<comment type="subcellular location">
    <subcellularLocation>
        <location evidence="1">Cell membrane</location>
        <topology evidence="1">Multi-pass membrane protein</topology>
    </subcellularLocation>
</comment>
<dbReference type="AlphaFoldDB" id="A0A2T0TQS5"/>
<evidence type="ECO:0000313" key="8">
    <source>
        <dbReference type="Proteomes" id="UP000238034"/>
    </source>
</evidence>
<feature type="transmembrane region" description="Helical" evidence="6">
    <location>
        <begin position="144"/>
        <end position="163"/>
    </location>
</feature>
<evidence type="ECO:0000256" key="6">
    <source>
        <dbReference type="SAM" id="Phobius"/>
    </source>
</evidence>
<evidence type="ECO:0000256" key="3">
    <source>
        <dbReference type="ARBA" id="ARBA00022692"/>
    </source>
</evidence>
<evidence type="ECO:0000256" key="2">
    <source>
        <dbReference type="ARBA" id="ARBA00022475"/>
    </source>
</evidence>
<feature type="transmembrane region" description="Helical" evidence="6">
    <location>
        <begin position="249"/>
        <end position="272"/>
    </location>
</feature>
<dbReference type="PANTHER" id="PTHR30213">
    <property type="entry name" value="INNER MEMBRANE PROTEIN YHJD"/>
    <property type="match status" value="1"/>
</dbReference>
<evidence type="ECO:0000256" key="5">
    <source>
        <dbReference type="ARBA" id="ARBA00023136"/>
    </source>
</evidence>
<feature type="transmembrane region" description="Helical" evidence="6">
    <location>
        <begin position="98"/>
        <end position="118"/>
    </location>
</feature>
<dbReference type="PANTHER" id="PTHR30213:SF1">
    <property type="entry name" value="INNER MEMBRANE PROTEIN YHJD"/>
    <property type="match status" value="1"/>
</dbReference>
<reference evidence="7 8" key="1">
    <citation type="submission" date="2018-03" db="EMBL/GenBank/DDBJ databases">
        <title>Genomic Encyclopedia of Type Strains, Phase III (KMG-III): the genomes of soil and plant-associated and newly described type strains.</title>
        <authorList>
            <person name="Whitman W."/>
        </authorList>
    </citation>
    <scope>NUCLEOTIDE SEQUENCE [LARGE SCALE GENOMIC DNA]</scope>
    <source>
        <strain evidence="7 8">CGMCC 1.9313</strain>
    </source>
</reference>
<protein>
    <submittedName>
        <fullName evidence="7">Membrane protein</fullName>
    </submittedName>
</protein>
<feature type="transmembrane region" description="Helical" evidence="6">
    <location>
        <begin position="32"/>
        <end position="59"/>
    </location>
</feature>
<dbReference type="EMBL" id="PVTH01000017">
    <property type="protein sequence ID" value="PRY48030.1"/>
    <property type="molecule type" value="Genomic_DNA"/>
</dbReference>
<organism evidence="7 8">
    <name type="scientific">Arcticibacter pallidicorallinus</name>
    <dbReference type="NCBI Taxonomy" id="1259464"/>
    <lineage>
        <taxon>Bacteria</taxon>
        <taxon>Pseudomonadati</taxon>
        <taxon>Bacteroidota</taxon>
        <taxon>Sphingobacteriia</taxon>
        <taxon>Sphingobacteriales</taxon>
        <taxon>Sphingobacteriaceae</taxon>
        <taxon>Arcticibacter</taxon>
    </lineage>
</organism>
<evidence type="ECO:0000256" key="4">
    <source>
        <dbReference type="ARBA" id="ARBA00022989"/>
    </source>
</evidence>
<keyword evidence="5 6" id="KW-0472">Membrane</keyword>
<proteinExistence type="predicted"/>
<keyword evidence="2" id="KW-1003">Cell membrane</keyword>
<feature type="transmembrane region" description="Helical" evidence="6">
    <location>
        <begin position="184"/>
        <end position="206"/>
    </location>
</feature>
<dbReference type="GO" id="GO:0005886">
    <property type="term" value="C:plasma membrane"/>
    <property type="evidence" value="ECO:0007669"/>
    <property type="project" value="UniProtKB-SubCell"/>
</dbReference>
<evidence type="ECO:0000313" key="7">
    <source>
        <dbReference type="EMBL" id="PRY48030.1"/>
    </source>
</evidence>
<feature type="transmembrane region" description="Helical" evidence="6">
    <location>
        <begin position="218"/>
        <end position="237"/>
    </location>
</feature>
<comment type="caution">
    <text evidence="7">The sequence shown here is derived from an EMBL/GenBank/DDBJ whole genome shotgun (WGS) entry which is preliminary data.</text>
</comment>
<dbReference type="PIRSF" id="PIRSF035875">
    <property type="entry name" value="RNase_BN"/>
    <property type="match status" value="1"/>
</dbReference>
<keyword evidence="4 6" id="KW-1133">Transmembrane helix</keyword>
<dbReference type="Pfam" id="PF03631">
    <property type="entry name" value="Virul_fac_BrkB"/>
    <property type="match status" value="1"/>
</dbReference>
<name>A0A2T0TQS5_9SPHI</name>
<gene>
    <name evidence="7" type="ORF">B0I27_11717</name>
</gene>
<accession>A0A2T0TQS5</accession>
<sequence>MQALIENTRLNSFWRPLKQAIQVFSANDPLRMAAATAFFTIFALPPILVIITQVLGLIVNDQIIREVFQSLSAVIGKSSTVQITDTLKAIREMASNEYVTIFGMFFLIFVATNLFKIVKDSINQVWKIKMITGPRFRGTMRSRWHSLVIIVFTGFLFLLSILMEGMQTYLKDIVEELLPWLADFLNSAFSYIFSILIVTTWFLIIFRYLPDGVPPWKVAIAGALFTSIFFNIGKFLLRVLLLQSNIDGLFGASAAIVLLLLFVFYSSLILYFGASFTQAWADCHDTPIEPKPGAVRYKWVEITEQS</sequence>
<keyword evidence="8" id="KW-1185">Reference proteome</keyword>
<dbReference type="InterPro" id="IPR017039">
    <property type="entry name" value="Virul_fac_BrkB"/>
</dbReference>
<keyword evidence="3 6" id="KW-0812">Transmembrane</keyword>
<dbReference type="Proteomes" id="UP000238034">
    <property type="component" value="Unassembled WGS sequence"/>
</dbReference>
<evidence type="ECO:0000256" key="1">
    <source>
        <dbReference type="ARBA" id="ARBA00004651"/>
    </source>
</evidence>